<evidence type="ECO:0000256" key="1">
    <source>
        <dbReference type="ARBA" id="ARBA00023270"/>
    </source>
</evidence>
<protein>
    <submittedName>
        <fullName evidence="2">Transaldolase</fullName>
    </submittedName>
</protein>
<dbReference type="PANTHER" id="PTHR10683">
    <property type="entry name" value="TRANSALDOLASE"/>
    <property type="match status" value="1"/>
</dbReference>
<dbReference type="SUPFAM" id="SSF51569">
    <property type="entry name" value="Aldolase"/>
    <property type="match status" value="1"/>
</dbReference>
<name>A0A0F6VZ03_9BACT</name>
<dbReference type="KEGG" id="samy:DB32_000201"/>
<sequence length="371" mass="41103">MAGGRRMNAISMRSSLLRQMTRETPTELWVDSCEPRALERAIARGATGATTNPVIVMQAIEADRPRWDEITRALVRDHPSDDEESIAWRLVALAASEGAMLLWPTFERHGGTRGRLCVQASPRVYRDASRMIGQAMQLAQIAPNVAVKLPTTAAGLVAMEELTARGVVINATVSFSVAQALAAASAVDRGLARLDPRVDHELITPWITIMAGRIDDHLRDLVTKRGAGKTPEIELDVDLVRHASTAIVRRAYRLFRERGHRATLLVAAMRSHHHWSEFIGGELVITIPPEWQDAFDDSGVEVRSRIDDQVDPAIVEELARQLPDFVRAYEPDGMHPGEFESFGASIKTLRQFLGALDRLVAYVRDVMLPTT</sequence>
<dbReference type="EMBL" id="CP011125">
    <property type="protein sequence ID" value="AKF03052.1"/>
    <property type="molecule type" value="Genomic_DNA"/>
</dbReference>
<keyword evidence="3" id="KW-1185">Reference proteome</keyword>
<evidence type="ECO:0000313" key="3">
    <source>
        <dbReference type="Proteomes" id="UP000034883"/>
    </source>
</evidence>
<keyword evidence="1" id="KW-0704">Schiff base</keyword>
<dbReference type="GO" id="GO:0005975">
    <property type="term" value="P:carbohydrate metabolic process"/>
    <property type="evidence" value="ECO:0007669"/>
    <property type="project" value="InterPro"/>
</dbReference>
<dbReference type="Gene3D" id="3.20.20.70">
    <property type="entry name" value="Aldolase class I"/>
    <property type="match status" value="1"/>
</dbReference>
<accession>A0A0F6VZ03</accession>
<evidence type="ECO:0000313" key="2">
    <source>
        <dbReference type="EMBL" id="AKF03052.1"/>
    </source>
</evidence>
<reference evidence="2 3" key="1">
    <citation type="submission" date="2015-03" db="EMBL/GenBank/DDBJ databases">
        <title>Genome assembly of Sandaracinus amylolyticus DSM 53668.</title>
        <authorList>
            <person name="Sharma G."/>
            <person name="Subramanian S."/>
        </authorList>
    </citation>
    <scope>NUCLEOTIDE SEQUENCE [LARGE SCALE GENOMIC DNA]</scope>
    <source>
        <strain evidence="2 3">DSM 53668</strain>
    </source>
</reference>
<gene>
    <name evidence="2" type="ORF">DB32_000201</name>
</gene>
<proteinExistence type="predicted"/>
<dbReference type="AlphaFoldDB" id="A0A0F6VZ03"/>
<dbReference type="Pfam" id="PF00923">
    <property type="entry name" value="TAL_FSA"/>
    <property type="match status" value="1"/>
</dbReference>
<dbReference type="STRING" id="927083.DB32_000201"/>
<dbReference type="PROSITE" id="PS00958">
    <property type="entry name" value="TRANSALDOLASE_2"/>
    <property type="match status" value="1"/>
</dbReference>
<dbReference type="InterPro" id="IPR013785">
    <property type="entry name" value="Aldolase_TIM"/>
</dbReference>
<dbReference type="InterPro" id="IPR018225">
    <property type="entry name" value="Transaldolase_AS"/>
</dbReference>
<organism evidence="2 3">
    <name type="scientific">Sandaracinus amylolyticus</name>
    <dbReference type="NCBI Taxonomy" id="927083"/>
    <lineage>
        <taxon>Bacteria</taxon>
        <taxon>Pseudomonadati</taxon>
        <taxon>Myxococcota</taxon>
        <taxon>Polyangia</taxon>
        <taxon>Polyangiales</taxon>
        <taxon>Sandaracinaceae</taxon>
        <taxon>Sandaracinus</taxon>
    </lineage>
</organism>
<dbReference type="Proteomes" id="UP000034883">
    <property type="component" value="Chromosome"/>
</dbReference>
<dbReference type="InterPro" id="IPR001585">
    <property type="entry name" value="TAL/FSA"/>
</dbReference>